<organism evidence="2">
    <name type="scientific">Clostridioides difficile</name>
    <name type="common">Peptoclostridium difficile</name>
    <dbReference type="NCBI Taxonomy" id="1496"/>
    <lineage>
        <taxon>Bacteria</taxon>
        <taxon>Bacillati</taxon>
        <taxon>Bacillota</taxon>
        <taxon>Clostridia</taxon>
        <taxon>Peptostreptococcales</taxon>
        <taxon>Peptostreptococcaceae</taxon>
        <taxon>Clostridioides</taxon>
    </lineage>
</organism>
<dbReference type="EMBL" id="LK932353">
    <property type="protein sequence ID" value="CDS83803.1"/>
    <property type="molecule type" value="Genomic_DNA"/>
</dbReference>
<sequence length="136" mass="15166">MKIKKSLISAMMVSAMVLGGTGAVFANGNDSSNIALPKFESLIKSGITDPTELEKYGVEHYTYEEYAKHIQELKEYAKDPNAVKDVSQKDLEETIKKMEQELEKIKTEGLKIMKPITIENEDGSQISIAYNYAAID</sequence>
<dbReference type="AlphaFoldDB" id="A0A069A5M9"/>
<feature type="signal peptide" evidence="1">
    <location>
        <begin position="1"/>
        <end position="26"/>
    </location>
</feature>
<dbReference type="EMBL" id="LK932471">
    <property type="protein sequence ID" value="CDS83710.1"/>
    <property type="molecule type" value="Genomic_DNA"/>
</dbReference>
<protein>
    <submittedName>
        <fullName evidence="2">Uncharacterized protein</fullName>
    </submittedName>
</protein>
<gene>
    <name evidence="4" type="ORF">BN1095_350001</name>
    <name evidence="2" type="ORF">BN1096_210036</name>
    <name evidence="3" type="ORF">BN1097_190037</name>
</gene>
<accession>A0A069A5M9</accession>
<evidence type="ECO:0000313" key="3">
    <source>
        <dbReference type="EMBL" id="CDS83803.1"/>
    </source>
</evidence>
<keyword evidence="1" id="KW-0732">Signal</keyword>
<proteinExistence type="predicted"/>
<name>A0A069A5M9_CLODI</name>
<dbReference type="RefSeq" id="WP_021366185.1">
    <property type="nucleotide sequence ID" value="NZ_BBYB01000118.1"/>
</dbReference>
<evidence type="ECO:0000256" key="1">
    <source>
        <dbReference type="SAM" id="SignalP"/>
    </source>
</evidence>
<reference evidence="2" key="1">
    <citation type="submission" date="2014-07" db="EMBL/GenBank/DDBJ databases">
        <authorList>
            <person name="Monot Marc"/>
        </authorList>
    </citation>
    <scope>NUCLEOTIDE SEQUENCE</scope>
    <source>
        <strain evidence="4">7032989</strain>
        <strain evidence="3">7032994</strain>
    </source>
</reference>
<evidence type="ECO:0000313" key="4">
    <source>
        <dbReference type="EMBL" id="CDT24755.1"/>
    </source>
</evidence>
<dbReference type="EMBL" id="LK933016">
    <property type="protein sequence ID" value="CDT24755.1"/>
    <property type="molecule type" value="Genomic_DNA"/>
</dbReference>
<feature type="chain" id="PRO_5013440296" evidence="1">
    <location>
        <begin position="27"/>
        <end position="136"/>
    </location>
</feature>
<evidence type="ECO:0000313" key="2">
    <source>
        <dbReference type="EMBL" id="CDS83710.1"/>
    </source>
</evidence>